<dbReference type="PANTHER" id="PTHR12103:SF15">
    <property type="entry name" value="CYTOSOLIC PURINE 5'-NUCLEOTIDASE"/>
    <property type="match status" value="1"/>
</dbReference>
<evidence type="ECO:0000256" key="3">
    <source>
        <dbReference type="ARBA" id="ARBA00022801"/>
    </source>
</evidence>
<dbReference type="InterPro" id="IPR036412">
    <property type="entry name" value="HAD-like_sf"/>
</dbReference>
<dbReference type="Gene3D" id="3.40.50.1000">
    <property type="entry name" value="HAD superfamily/HAD-like"/>
    <property type="match status" value="1"/>
</dbReference>
<sequence length="845" mass="97133">MVSPHFFSPSCSWLIHLLSPISLKKASSSSKTQQWGVWGSRRKIASAVTMDYQLVPYQSSLPVGEEHSGMPPQIHAIAYCPTPMSFDFYNQRRSLLAVSTRLGIQIWEAAFESSSLGWTKKFEAYCPGVKHMEWMPNKLGLAYGDERGLITLLQYNKEQGCFKSKIIHDKPSRGETTSISWSGNSSYLASSFHPRATEDETSNSMIIIHKRASASRTNEVQSIEMEGRPNLIAKFHPVHNCLFIAKRRWGLDIKIFSNTITGFEKESDKWVQVASLVDNIISFYKYDHYSGSEWTPTAKQRVSFQYKVNTGNRFKKILSMGCYIDSTIAIGYTDGSIEIFTKKRGKYVSALNKYWEHHWSKAKCWASTIPCLSWQYNTEKTPKVLAVGGEHGFVLFYDFIEAGPYTEIPNRDYEWETKGVTFENLAYVEAKKRLVNGKYPEKILEWNYNSEHMIRGLIIDKKKGNIIKVDHYNNVKMSYHGMNEMPYEESKNVYGSTFMFEEPEFAAMDTTFSCCEGYLFAQLVDLMDTNPQEVPAPTYMTLYKHLREAFDQGYKDGTLKQSVANDLARYIDKDPSLLPMLQNIKNKGISTFLITDSLWDYTDIVMDYALHQDKVNKHSWLQYFDIVFTGSRSFFSEESHVELFDVEIETGKISNPKEYQLGRSKTNQAPKEIQKVYQGGDVGHLQRLLPNTNDPKQVLYVTHHITKEMLNNKAQVIIGRAAFCKVGRLCKLYLSWKRNCKLSENRGQFDRVDVMEKINKLTSEKKGMDSERETAEKRLASKFNDKWGPVMKAGNKNSRFAREVERSAWLYTSRASNLAAERCYEQSDQLMAHDSDLLSFHLGKD</sequence>
<keyword evidence="3" id="KW-0378">Hydrolase</keyword>
<dbReference type="SUPFAM" id="SSF50978">
    <property type="entry name" value="WD40 repeat-like"/>
    <property type="match status" value="1"/>
</dbReference>
<comment type="similarity">
    <text evidence="1">Belongs to the 5'(3')-deoxyribonucleotidase family.</text>
</comment>
<protein>
    <submittedName>
        <fullName evidence="5">Uncharacterized protein</fullName>
    </submittedName>
</protein>
<gene>
    <name evidence="5" type="ORF">OsI_37689</name>
</gene>
<keyword evidence="6" id="KW-1185">Reference proteome</keyword>
<dbReference type="OMA" id="HPRATED"/>
<dbReference type="AlphaFoldDB" id="B8BNG9"/>
<dbReference type="InterPro" id="IPR036322">
    <property type="entry name" value="WD40_repeat_dom_sf"/>
</dbReference>
<accession>B8BNG9</accession>
<evidence type="ECO:0000256" key="1">
    <source>
        <dbReference type="ARBA" id="ARBA00009589"/>
    </source>
</evidence>
<evidence type="ECO:0000313" key="5">
    <source>
        <dbReference type="EMBL" id="EEC68960.1"/>
    </source>
</evidence>
<dbReference type="SUPFAM" id="SSF56784">
    <property type="entry name" value="HAD-like"/>
    <property type="match status" value="1"/>
</dbReference>
<dbReference type="HOGENOM" id="CLU_307262_0_0_1"/>
<dbReference type="GO" id="GO:0046872">
    <property type="term" value="F:metal ion binding"/>
    <property type="evidence" value="ECO:0007669"/>
    <property type="project" value="UniProtKB-KW"/>
</dbReference>
<keyword evidence="4" id="KW-0460">Magnesium</keyword>
<dbReference type="PANTHER" id="PTHR12103">
    <property type="entry name" value="5'-NUCLEOTIDASE DOMAIN-CONTAINING"/>
    <property type="match status" value="1"/>
</dbReference>
<organism evidence="5 6">
    <name type="scientific">Oryza sativa subsp. indica</name>
    <name type="common">Rice</name>
    <dbReference type="NCBI Taxonomy" id="39946"/>
    <lineage>
        <taxon>Eukaryota</taxon>
        <taxon>Viridiplantae</taxon>
        <taxon>Streptophyta</taxon>
        <taxon>Embryophyta</taxon>
        <taxon>Tracheophyta</taxon>
        <taxon>Spermatophyta</taxon>
        <taxon>Magnoliopsida</taxon>
        <taxon>Liliopsida</taxon>
        <taxon>Poales</taxon>
        <taxon>Poaceae</taxon>
        <taxon>BOP clade</taxon>
        <taxon>Oryzoideae</taxon>
        <taxon>Oryzeae</taxon>
        <taxon>Oryzinae</taxon>
        <taxon>Oryza</taxon>
        <taxon>Oryza sativa</taxon>
    </lineage>
</organism>
<dbReference type="EMBL" id="CM000137">
    <property type="protein sequence ID" value="EEC68960.1"/>
    <property type="molecule type" value="Genomic_DNA"/>
</dbReference>
<evidence type="ECO:0000256" key="4">
    <source>
        <dbReference type="ARBA" id="ARBA00022842"/>
    </source>
</evidence>
<name>B8BNG9_ORYSI</name>
<dbReference type="Gramene" id="BGIOSGA037099-TA">
    <property type="protein sequence ID" value="BGIOSGA037099-PA"/>
    <property type="gene ID" value="BGIOSGA037099"/>
</dbReference>
<evidence type="ECO:0000256" key="2">
    <source>
        <dbReference type="ARBA" id="ARBA00022723"/>
    </source>
</evidence>
<dbReference type="STRING" id="39946.B8BNG9"/>
<keyword evidence="2" id="KW-0479">Metal-binding</keyword>
<dbReference type="InterPro" id="IPR015943">
    <property type="entry name" value="WD40/YVTN_repeat-like_dom_sf"/>
</dbReference>
<proteinExistence type="inferred from homology"/>
<evidence type="ECO:0000313" key="6">
    <source>
        <dbReference type="Proteomes" id="UP000007015"/>
    </source>
</evidence>
<dbReference type="InterPro" id="IPR008380">
    <property type="entry name" value="HAD-SF_hydro_IG_5-nucl"/>
</dbReference>
<dbReference type="Pfam" id="PF05761">
    <property type="entry name" value="5_nucleotid"/>
    <property type="match status" value="2"/>
</dbReference>
<dbReference type="Proteomes" id="UP000007015">
    <property type="component" value="Chromosome 12"/>
</dbReference>
<reference evidence="5 6" key="1">
    <citation type="journal article" date="2005" name="PLoS Biol.">
        <title>The genomes of Oryza sativa: a history of duplications.</title>
        <authorList>
            <person name="Yu J."/>
            <person name="Wang J."/>
            <person name="Lin W."/>
            <person name="Li S."/>
            <person name="Li H."/>
            <person name="Zhou J."/>
            <person name="Ni P."/>
            <person name="Dong W."/>
            <person name="Hu S."/>
            <person name="Zeng C."/>
            <person name="Zhang J."/>
            <person name="Zhang Y."/>
            <person name="Li R."/>
            <person name="Xu Z."/>
            <person name="Li S."/>
            <person name="Li X."/>
            <person name="Zheng H."/>
            <person name="Cong L."/>
            <person name="Lin L."/>
            <person name="Yin J."/>
            <person name="Geng J."/>
            <person name="Li G."/>
            <person name="Shi J."/>
            <person name="Liu J."/>
            <person name="Lv H."/>
            <person name="Li J."/>
            <person name="Wang J."/>
            <person name="Deng Y."/>
            <person name="Ran L."/>
            <person name="Shi X."/>
            <person name="Wang X."/>
            <person name="Wu Q."/>
            <person name="Li C."/>
            <person name="Ren X."/>
            <person name="Wang J."/>
            <person name="Wang X."/>
            <person name="Li D."/>
            <person name="Liu D."/>
            <person name="Zhang X."/>
            <person name="Ji Z."/>
            <person name="Zhao W."/>
            <person name="Sun Y."/>
            <person name="Zhang Z."/>
            <person name="Bao J."/>
            <person name="Han Y."/>
            <person name="Dong L."/>
            <person name="Ji J."/>
            <person name="Chen P."/>
            <person name="Wu S."/>
            <person name="Liu J."/>
            <person name="Xiao Y."/>
            <person name="Bu D."/>
            <person name="Tan J."/>
            <person name="Yang L."/>
            <person name="Ye C."/>
            <person name="Zhang J."/>
            <person name="Xu J."/>
            <person name="Zhou Y."/>
            <person name="Yu Y."/>
            <person name="Zhang B."/>
            <person name="Zhuang S."/>
            <person name="Wei H."/>
            <person name="Liu B."/>
            <person name="Lei M."/>
            <person name="Yu H."/>
            <person name="Li Y."/>
            <person name="Xu H."/>
            <person name="Wei S."/>
            <person name="He X."/>
            <person name="Fang L."/>
            <person name="Zhang Z."/>
            <person name="Zhang Y."/>
            <person name="Huang X."/>
            <person name="Su Z."/>
            <person name="Tong W."/>
            <person name="Li J."/>
            <person name="Tong Z."/>
            <person name="Li S."/>
            <person name="Ye J."/>
            <person name="Wang L."/>
            <person name="Fang L."/>
            <person name="Lei T."/>
            <person name="Chen C."/>
            <person name="Chen H."/>
            <person name="Xu Z."/>
            <person name="Li H."/>
            <person name="Huang H."/>
            <person name="Zhang F."/>
            <person name="Xu H."/>
            <person name="Li N."/>
            <person name="Zhao C."/>
            <person name="Li S."/>
            <person name="Dong L."/>
            <person name="Huang Y."/>
            <person name="Li L."/>
            <person name="Xi Y."/>
            <person name="Qi Q."/>
            <person name="Li W."/>
            <person name="Zhang B."/>
            <person name="Hu W."/>
            <person name="Zhang Y."/>
            <person name="Tian X."/>
            <person name="Jiao Y."/>
            <person name="Liang X."/>
            <person name="Jin J."/>
            <person name="Gao L."/>
            <person name="Zheng W."/>
            <person name="Hao B."/>
            <person name="Liu S."/>
            <person name="Wang W."/>
            <person name="Yuan L."/>
            <person name="Cao M."/>
            <person name="McDermott J."/>
            <person name="Samudrala R."/>
            <person name="Wang J."/>
            <person name="Wong G.K."/>
            <person name="Yang H."/>
        </authorList>
    </citation>
    <scope>NUCLEOTIDE SEQUENCE [LARGE SCALE GENOMIC DNA]</scope>
    <source>
        <strain evidence="6">cv. 93-11</strain>
    </source>
</reference>
<dbReference type="Gene3D" id="2.130.10.10">
    <property type="entry name" value="YVTN repeat-like/Quinoprotein amine dehydrogenase"/>
    <property type="match status" value="1"/>
</dbReference>
<dbReference type="InterPro" id="IPR023214">
    <property type="entry name" value="HAD_sf"/>
</dbReference>
<dbReference type="GO" id="GO:0008253">
    <property type="term" value="F:5'-nucleotidase activity"/>
    <property type="evidence" value="ECO:0007669"/>
    <property type="project" value="TreeGrafter"/>
</dbReference>